<proteinExistence type="predicted"/>
<dbReference type="EMBL" id="UOFF01000326">
    <property type="protein sequence ID" value="VAW57060.1"/>
    <property type="molecule type" value="Genomic_DNA"/>
</dbReference>
<name>A0A3B0WX76_9ZZZZ</name>
<dbReference type="Pfam" id="PF11153">
    <property type="entry name" value="DUF2931"/>
    <property type="match status" value="1"/>
</dbReference>
<reference evidence="1" key="1">
    <citation type="submission" date="2018-06" db="EMBL/GenBank/DDBJ databases">
        <authorList>
            <person name="Zhirakovskaya E."/>
        </authorList>
    </citation>
    <scope>NUCLEOTIDE SEQUENCE</scope>
</reference>
<protein>
    <recommendedName>
        <fullName evidence="2">DUF2931 family protein</fullName>
    </recommendedName>
</protein>
<organism evidence="1">
    <name type="scientific">hydrothermal vent metagenome</name>
    <dbReference type="NCBI Taxonomy" id="652676"/>
    <lineage>
        <taxon>unclassified sequences</taxon>
        <taxon>metagenomes</taxon>
        <taxon>ecological metagenomes</taxon>
    </lineage>
</organism>
<dbReference type="InterPro" id="IPR021326">
    <property type="entry name" value="DUF2931"/>
</dbReference>
<evidence type="ECO:0000313" key="1">
    <source>
        <dbReference type="EMBL" id="VAW57060.1"/>
    </source>
</evidence>
<dbReference type="AlphaFoldDB" id="A0A3B0WX76"/>
<accession>A0A3B0WX76</accession>
<evidence type="ECO:0008006" key="2">
    <source>
        <dbReference type="Google" id="ProtNLM"/>
    </source>
</evidence>
<gene>
    <name evidence="1" type="ORF">MNBD_GAMMA07-2423</name>
</gene>
<sequence>MKKFDWEASECGPKGYPVRVVSGAFIFPDGGSLYVPTRNTLNGPWGTGVSHHAVGADLKSLPNKLDITFISLTENQFYHGEFDLPYDTILKLFQEKYYAIVDGRQERYTQITVGMLPGGGVAVWVSGIGSTKKADIDWARLTDSDMPREEYVMLSVKERLPPEAINTIKTYGIPTDKWVNYRTRYHWKPLFTGMKIEDNLITQVKYYNGENGSLYSPENDKIKTDTLAVPKFMSFTWLRGKPGAGHDLMLEIYFDETETLAAFKQLGAYNAELQLEMRMSKDENGREGMNIWLLNNKDSLRLKKVKVESYGVPVKK</sequence>